<dbReference type="Pfam" id="PF00370">
    <property type="entry name" value="FGGY_N"/>
    <property type="match status" value="1"/>
</dbReference>
<comment type="caution">
    <text evidence="7">Lacks conserved residue(s) required for the propagation of feature annotation.</text>
</comment>
<dbReference type="PANTHER" id="PTHR10196:SF78">
    <property type="entry name" value="GLYCEROL KINASE"/>
    <property type="match status" value="1"/>
</dbReference>
<name>A0ABW0P9M5_9HYPH</name>
<evidence type="ECO:0000256" key="3">
    <source>
        <dbReference type="ARBA" id="ARBA00022741"/>
    </source>
</evidence>
<keyword evidence="2 7" id="KW-0808">Transferase</keyword>
<dbReference type="NCBIfam" id="NF000756">
    <property type="entry name" value="PRK00047.1"/>
    <property type="match status" value="1"/>
</dbReference>
<reference evidence="12" key="1">
    <citation type="journal article" date="2019" name="Int. J. Syst. Evol. Microbiol.">
        <title>The Global Catalogue of Microorganisms (GCM) 10K type strain sequencing project: providing services to taxonomists for standard genome sequencing and annotation.</title>
        <authorList>
            <consortium name="The Broad Institute Genomics Platform"/>
            <consortium name="The Broad Institute Genome Sequencing Center for Infectious Disease"/>
            <person name="Wu L."/>
            <person name="Ma J."/>
        </authorList>
    </citation>
    <scope>NUCLEOTIDE SEQUENCE [LARGE SCALE GENOMIC DNA]</scope>
    <source>
        <strain evidence="12">CCUG 43117</strain>
    </source>
</reference>
<gene>
    <name evidence="7 11" type="primary">glpK</name>
    <name evidence="11" type="ORF">ACFPN9_29435</name>
</gene>
<dbReference type="PROSITE" id="PS00445">
    <property type="entry name" value="FGGY_KINASES_2"/>
    <property type="match status" value="1"/>
</dbReference>
<feature type="binding site" evidence="7">
    <location>
        <position position="267"/>
    </location>
    <ligand>
        <name>ATP</name>
        <dbReference type="ChEBI" id="CHEBI:30616"/>
    </ligand>
</feature>
<dbReference type="GO" id="GO:0004370">
    <property type="term" value="F:glycerol kinase activity"/>
    <property type="evidence" value="ECO:0007669"/>
    <property type="project" value="UniProtKB-EC"/>
</dbReference>
<comment type="catalytic activity">
    <reaction evidence="7">
        <text>glycerol + ATP = sn-glycerol 3-phosphate + ADP + H(+)</text>
        <dbReference type="Rhea" id="RHEA:21644"/>
        <dbReference type="ChEBI" id="CHEBI:15378"/>
        <dbReference type="ChEBI" id="CHEBI:17754"/>
        <dbReference type="ChEBI" id="CHEBI:30616"/>
        <dbReference type="ChEBI" id="CHEBI:57597"/>
        <dbReference type="ChEBI" id="CHEBI:456216"/>
        <dbReference type="EC" id="2.7.1.30"/>
    </reaction>
</comment>
<keyword evidence="12" id="KW-1185">Reference proteome</keyword>
<dbReference type="InterPro" id="IPR018485">
    <property type="entry name" value="FGGY_C"/>
</dbReference>
<keyword evidence="4 7" id="KW-0418">Kinase</keyword>
<dbReference type="InterPro" id="IPR018483">
    <property type="entry name" value="Carb_kinase_FGGY_CS"/>
</dbReference>
<feature type="binding site" evidence="7">
    <location>
        <position position="85"/>
    </location>
    <ligand>
        <name>sn-glycerol 3-phosphate</name>
        <dbReference type="ChEBI" id="CHEBI:57597"/>
    </ligand>
</feature>
<evidence type="ECO:0000256" key="7">
    <source>
        <dbReference type="HAMAP-Rule" id="MF_00186"/>
    </source>
</evidence>
<feature type="binding site" evidence="7">
    <location>
        <position position="18"/>
    </location>
    <ligand>
        <name>ADP</name>
        <dbReference type="ChEBI" id="CHEBI:456216"/>
    </ligand>
</feature>
<evidence type="ECO:0000313" key="12">
    <source>
        <dbReference type="Proteomes" id="UP001596060"/>
    </source>
</evidence>
<dbReference type="EMBL" id="JBHSLU010000161">
    <property type="protein sequence ID" value="MFC5509341.1"/>
    <property type="molecule type" value="Genomic_DNA"/>
</dbReference>
<dbReference type="InterPro" id="IPR043129">
    <property type="entry name" value="ATPase_NBD"/>
</dbReference>
<protein>
    <recommendedName>
        <fullName evidence="7">Glycerol kinase</fullName>
        <ecNumber evidence="7">2.7.1.30</ecNumber>
    </recommendedName>
    <alternativeName>
        <fullName evidence="7">ATP:glycerol 3-phosphotransferase</fullName>
    </alternativeName>
    <alternativeName>
        <fullName evidence="7">Glycerokinase</fullName>
        <shortName evidence="7">GK</shortName>
    </alternativeName>
</protein>
<dbReference type="EC" id="2.7.1.30" evidence="7"/>
<comment type="pathway">
    <text evidence="7">Polyol metabolism; glycerol degradation via glycerol kinase pathway; sn-glycerol 3-phosphate from glycerol: step 1/1.</text>
</comment>
<feature type="binding site" evidence="7">
    <location>
        <position position="14"/>
    </location>
    <ligand>
        <name>ADP</name>
        <dbReference type="ChEBI" id="CHEBI:456216"/>
    </ligand>
</feature>
<organism evidence="11 12">
    <name type="scientific">Bosea massiliensis</name>
    <dbReference type="NCBI Taxonomy" id="151419"/>
    <lineage>
        <taxon>Bacteria</taxon>
        <taxon>Pseudomonadati</taxon>
        <taxon>Pseudomonadota</taxon>
        <taxon>Alphaproteobacteria</taxon>
        <taxon>Hyphomicrobiales</taxon>
        <taxon>Boseaceae</taxon>
        <taxon>Bosea</taxon>
    </lineage>
</organism>
<dbReference type="Pfam" id="PF02782">
    <property type="entry name" value="FGGY_C"/>
    <property type="match status" value="1"/>
</dbReference>
<evidence type="ECO:0000313" key="11">
    <source>
        <dbReference type="EMBL" id="MFC5509341.1"/>
    </source>
</evidence>
<feature type="binding site" evidence="7">
    <location>
        <position position="84"/>
    </location>
    <ligand>
        <name>glycerol</name>
        <dbReference type="ChEBI" id="CHEBI:17754"/>
    </ligand>
</feature>
<comment type="caution">
    <text evidence="11">The sequence shown here is derived from an EMBL/GenBank/DDBJ whole genome shotgun (WGS) entry which is preliminary data.</text>
</comment>
<keyword evidence="5 7" id="KW-0319">Glycerol metabolism</keyword>
<feature type="binding site" evidence="7">
    <location>
        <position position="246"/>
    </location>
    <ligand>
        <name>glycerol</name>
        <dbReference type="ChEBI" id="CHEBI:17754"/>
    </ligand>
</feature>
<dbReference type="PANTHER" id="PTHR10196">
    <property type="entry name" value="SUGAR KINASE"/>
    <property type="match status" value="1"/>
</dbReference>
<evidence type="ECO:0000259" key="10">
    <source>
        <dbReference type="Pfam" id="PF02782"/>
    </source>
</evidence>
<feature type="binding site" evidence="7">
    <location>
        <position position="14"/>
    </location>
    <ligand>
        <name>ATP</name>
        <dbReference type="ChEBI" id="CHEBI:30616"/>
    </ligand>
</feature>
<comment type="activity regulation">
    <text evidence="7">Inhibited by fructose 1,6-bisphosphate (FBP).</text>
</comment>
<keyword evidence="3 7" id="KW-0547">Nucleotide-binding</keyword>
<evidence type="ECO:0000256" key="6">
    <source>
        <dbReference type="ARBA" id="ARBA00022840"/>
    </source>
</evidence>
<feature type="binding site" evidence="7">
    <location>
        <position position="15"/>
    </location>
    <ligand>
        <name>ATP</name>
        <dbReference type="ChEBI" id="CHEBI:30616"/>
    </ligand>
</feature>
<feature type="binding site" evidence="7">
    <location>
        <position position="310"/>
    </location>
    <ligand>
        <name>ADP</name>
        <dbReference type="ChEBI" id="CHEBI:456216"/>
    </ligand>
</feature>
<feature type="domain" description="Carbohydrate kinase FGGY N-terminal" evidence="9">
    <location>
        <begin position="8"/>
        <end position="252"/>
    </location>
</feature>
<feature type="binding site" evidence="7">
    <location>
        <position position="84"/>
    </location>
    <ligand>
        <name>sn-glycerol 3-phosphate</name>
        <dbReference type="ChEBI" id="CHEBI:57597"/>
    </ligand>
</feature>
<comment type="similarity">
    <text evidence="1 7 8">Belongs to the FGGY kinase family.</text>
</comment>
<feature type="binding site" evidence="7">
    <location>
        <position position="16"/>
    </location>
    <ligand>
        <name>ATP</name>
        <dbReference type="ChEBI" id="CHEBI:30616"/>
    </ligand>
</feature>
<evidence type="ECO:0000256" key="4">
    <source>
        <dbReference type="ARBA" id="ARBA00022777"/>
    </source>
</evidence>
<dbReference type="Proteomes" id="UP001596060">
    <property type="component" value="Unassembled WGS sequence"/>
</dbReference>
<feature type="binding site" evidence="7">
    <location>
        <position position="419"/>
    </location>
    <ligand>
        <name>ATP</name>
        <dbReference type="ChEBI" id="CHEBI:30616"/>
    </ligand>
</feature>
<dbReference type="InterPro" id="IPR000577">
    <property type="entry name" value="Carb_kinase_FGGY"/>
</dbReference>
<feature type="binding site" evidence="7">
    <location>
        <position position="14"/>
    </location>
    <ligand>
        <name>sn-glycerol 3-phosphate</name>
        <dbReference type="ChEBI" id="CHEBI:57597"/>
    </ligand>
</feature>
<dbReference type="PROSITE" id="PS00933">
    <property type="entry name" value="FGGY_KINASES_1"/>
    <property type="match status" value="1"/>
</dbReference>
<feature type="binding site" evidence="7">
    <location>
        <position position="419"/>
    </location>
    <ligand>
        <name>ADP</name>
        <dbReference type="ChEBI" id="CHEBI:456216"/>
    </ligand>
</feature>
<feature type="binding site" evidence="7">
    <location>
        <position position="85"/>
    </location>
    <ligand>
        <name>glycerol</name>
        <dbReference type="ChEBI" id="CHEBI:17754"/>
    </ligand>
</feature>
<dbReference type="InterPro" id="IPR005999">
    <property type="entry name" value="Glycerol_kin"/>
</dbReference>
<evidence type="ECO:0000256" key="8">
    <source>
        <dbReference type="RuleBase" id="RU003733"/>
    </source>
</evidence>
<dbReference type="RefSeq" id="WP_066719505.1">
    <property type="nucleotide sequence ID" value="NZ_JBHSLU010000161.1"/>
</dbReference>
<feature type="domain" description="Carbohydrate kinase FGGY C-terminal" evidence="10">
    <location>
        <begin position="263"/>
        <end position="457"/>
    </location>
</feature>
<dbReference type="CDD" id="cd07786">
    <property type="entry name" value="FGGY_EcGK_like"/>
    <property type="match status" value="1"/>
</dbReference>
<evidence type="ECO:0000256" key="1">
    <source>
        <dbReference type="ARBA" id="ARBA00009156"/>
    </source>
</evidence>
<dbReference type="InterPro" id="IPR018484">
    <property type="entry name" value="FGGY_N"/>
</dbReference>
<sequence>MAVARHLLAIDQGTTSSRALVFDSGLGLVASAQREFAQHFPASGWVEHEPEDIWESVLATCREAIAKAGLTAADIAAIGITNQRETTLVWDRTTGRAIHRAIVWQDRRTAPACAALVAAGHESLVASRTGLRIDPYFSATKIAWLLDNVPGARRRAEAGELAFGTVDSFLLWRLTGGTVHATDATNASRSLIFDIHRGIWDEDLLSLFDIPASLLPEVKDCAGLFGETDPALLGAAIPVRGIAGDQQAATIGQACFAPGMVKSTYGTGCFALLNTGEKPVASQHRLLSTVAYQLEGRRTYALEGSIFIAGAAVQWLRDGLGLIKEASETGPLARAADPAQEVYLVPAFVGLGAPHWDAQARGAIFGLTRNSGPREFARAALESVCYQTLDLIEAMHADWGQAAGGAGQGTRSVLRVDGGMAASDWTMQRLADLLDLPVDRPSLRETTALGAAYLAGLDAGLLPEPDRFADLWRLERRFTPGMAESERSRKIAGWRDAVRRTLSTG</sequence>
<comment type="function">
    <text evidence="7">Key enzyme in the regulation of glycerol uptake and metabolism. Catalyzes the phosphorylation of glycerol to yield sn-glycerol 3-phosphate.</text>
</comment>
<dbReference type="HAMAP" id="MF_00186">
    <property type="entry name" value="Glycerol_kin"/>
    <property type="match status" value="1"/>
</dbReference>
<proteinExistence type="inferred from homology"/>
<dbReference type="PIRSF" id="PIRSF000538">
    <property type="entry name" value="GlpK"/>
    <property type="match status" value="1"/>
</dbReference>
<evidence type="ECO:0000256" key="5">
    <source>
        <dbReference type="ARBA" id="ARBA00022798"/>
    </source>
</evidence>
<feature type="binding site" evidence="7">
    <location>
        <position position="136"/>
    </location>
    <ligand>
        <name>glycerol</name>
        <dbReference type="ChEBI" id="CHEBI:17754"/>
    </ligand>
</feature>
<feature type="binding site" evidence="7">
    <location>
        <position position="310"/>
    </location>
    <ligand>
        <name>ATP</name>
        <dbReference type="ChEBI" id="CHEBI:30616"/>
    </ligand>
</feature>
<dbReference type="Gene3D" id="3.30.420.40">
    <property type="match status" value="2"/>
</dbReference>
<feature type="binding site" evidence="7">
    <location>
        <position position="314"/>
    </location>
    <ligand>
        <name>ATP</name>
        <dbReference type="ChEBI" id="CHEBI:30616"/>
    </ligand>
</feature>
<accession>A0ABW0P9M5</accession>
<feature type="binding site" evidence="7">
    <location>
        <position position="267"/>
    </location>
    <ligand>
        <name>ADP</name>
        <dbReference type="ChEBI" id="CHEBI:456216"/>
    </ligand>
</feature>
<feature type="binding site" evidence="7">
    <location>
        <position position="245"/>
    </location>
    <ligand>
        <name>glycerol</name>
        <dbReference type="ChEBI" id="CHEBI:17754"/>
    </ligand>
</feature>
<evidence type="ECO:0000259" key="9">
    <source>
        <dbReference type="Pfam" id="PF00370"/>
    </source>
</evidence>
<feature type="binding site" evidence="7">
    <location>
        <position position="136"/>
    </location>
    <ligand>
        <name>sn-glycerol 3-phosphate</name>
        <dbReference type="ChEBI" id="CHEBI:57597"/>
    </ligand>
</feature>
<feature type="binding site" evidence="7">
    <location>
        <position position="245"/>
    </location>
    <ligand>
        <name>sn-glycerol 3-phosphate</name>
        <dbReference type="ChEBI" id="CHEBI:57597"/>
    </ligand>
</feature>
<dbReference type="SUPFAM" id="SSF53067">
    <property type="entry name" value="Actin-like ATPase domain"/>
    <property type="match status" value="2"/>
</dbReference>
<dbReference type="NCBIfam" id="TIGR01311">
    <property type="entry name" value="glycerol_kin"/>
    <property type="match status" value="1"/>
</dbReference>
<keyword evidence="6 7" id="KW-0067">ATP-binding</keyword>
<evidence type="ECO:0000256" key="2">
    <source>
        <dbReference type="ARBA" id="ARBA00022679"/>
    </source>
</evidence>